<dbReference type="NCBIfam" id="TIGR00254">
    <property type="entry name" value="GGDEF"/>
    <property type="match status" value="1"/>
</dbReference>
<evidence type="ECO:0000313" key="7">
    <source>
        <dbReference type="EMBL" id="ABV88508.1"/>
    </source>
</evidence>
<evidence type="ECO:0000313" key="8">
    <source>
        <dbReference type="Proteomes" id="UP000002608"/>
    </source>
</evidence>
<dbReference type="GO" id="GO:1902201">
    <property type="term" value="P:negative regulation of bacterial-type flagellum-dependent cell motility"/>
    <property type="evidence" value="ECO:0007669"/>
    <property type="project" value="TreeGrafter"/>
</dbReference>
<dbReference type="SUPFAM" id="SSF55073">
    <property type="entry name" value="Nucleotide cyclase"/>
    <property type="match status" value="1"/>
</dbReference>
<dbReference type="EMBL" id="CP000851">
    <property type="protein sequence ID" value="ABV88508.1"/>
    <property type="molecule type" value="Genomic_DNA"/>
</dbReference>
<protein>
    <recommendedName>
        <fullName evidence="2">diguanylate cyclase</fullName>
        <ecNumber evidence="2">2.7.7.65</ecNumber>
    </recommendedName>
</protein>
<dbReference type="InterPro" id="IPR000160">
    <property type="entry name" value="GGDEF_dom"/>
</dbReference>
<comment type="cofactor">
    <cofactor evidence="1">
        <name>Mg(2+)</name>
        <dbReference type="ChEBI" id="CHEBI:18420"/>
    </cofactor>
</comment>
<keyword evidence="4" id="KW-0472">Membrane</keyword>
<dbReference type="SUPFAM" id="SSF48452">
    <property type="entry name" value="TPR-like"/>
    <property type="match status" value="1"/>
</dbReference>
<evidence type="ECO:0000256" key="1">
    <source>
        <dbReference type="ARBA" id="ARBA00001946"/>
    </source>
</evidence>
<dbReference type="InterPro" id="IPR019734">
    <property type="entry name" value="TPR_rpt"/>
</dbReference>
<dbReference type="InterPro" id="IPR043128">
    <property type="entry name" value="Rev_trsase/Diguanyl_cyclase"/>
</dbReference>
<evidence type="ECO:0000256" key="4">
    <source>
        <dbReference type="SAM" id="Phobius"/>
    </source>
</evidence>
<organism evidence="7 8">
    <name type="scientific">Shewanella pealeana (strain ATCC 700345 / ANG-SQ1)</name>
    <dbReference type="NCBI Taxonomy" id="398579"/>
    <lineage>
        <taxon>Bacteria</taxon>
        <taxon>Pseudomonadati</taxon>
        <taxon>Pseudomonadota</taxon>
        <taxon>Gammaproteobacteria</taxon>
        <taxon>Alteromonadales</taxon>
        <taxon>Shewanellaceae</taxon>
        <taxon>Shewanella</taxon>
    </lineage>
</organism>
<dbReference type="PROSITE" id="PS50887">
    <property type="entry name" value="GGDEF"/>
    <property type="match status" value="1"/>
</dbReference>
<accession>A8H7H1</accession>
<dbReference type="Proteomes" id="UP000002608">
    <property type="component" value="Chromosome"/>
</dbReference>
<reference evidence="7 8" key="1">
    <citation type="submission" date="2007-10" db="EMBL/GenBank/DDBJ databases">
        <title>Complete sequence of Shewanella pealeana ATCC 700345.</title>
        <authorList>
            <consortium name="US DOE Joint Genome Institute"/>
            <person name="Copeland A."/>
            <person name="Lucas S."/>
            <person name="Lapidus A."/>
            <person name="Barry K."/>
            <person name="Glavina del Rio T."/>
            <person name="Dalin E."/>
            <person name="Tice H."/>
            <person name="Pitluck S."/>
            <person name="Chertkov O."/>
            <person name="Brettin T."/>
            <person name="Bruce D."/>
            <person name="Detter J.C."/>
            <person name="Han C."/>
            <person name="Schmutz J."/>
            <person name="Larimer F."/>
            <person name="Land M."/>
            <person name="Hauser L."/>
            <person name="Kyrpides N."/>
            <person name="Kim E."/>
            <person name="Zhao J.-S.Z."/>
            <person name="Manno D."/>
            <person name="Hawari J."/>
            <person name="Richardson P."/>
        </authorList>
    </citation>
    <scope>NUCLEOTIDE SEQUENCE [LARGE SCALE GENOMIC DNA]</scope>
    <source>
        <strain evidence="8">ATCC 700345 / ANG-SQ1</strain>
    </source>
</reference>
<dbReference type="Pfam" id="PF00990">
    <property type="entry name" value="GGDEF"/>
    <property type="match status" value="1"/>
</dbReference>
<dbReference type="RefSeq" id="WP_012156409.1">
    <property type="nucleotide sequence ID" value="NC_009901.1"/>
</dbReference>
<feature type="signal peptide" evidence="5">
    <location>
        <begin position="1"/>
        <end position="22"/>
    </location>
</feature>
<sequence>MPKLIQLLLISLAFIMASVSHYAVSATTDLQRADELFDLLDSGVVEKNLEKKQYLEELTPLVPKNDLARQLRLARTICWSYNMQDDAEIAQALLFAKQALTRPELTNFPDDKLDLELCYAWFSEQKGDVDTALSYYNRLVIDAYKLENLRLMADVRMMRGYLTSFQGNYTQGLEDLMTAQTLYKSLNVTVWVQHSLYEIATIYRRLGDQENAIRYFNQLHKSHIDNQEFDKANVVISSIAIAEEERKSFTQAKKLFLESYHYWNTNQNGFKKAGVAVNMAGTLIKLGEINQALKYLDESVPFITPSAEGFYNYMQLFYAQIYLELGQFEQAHKSIALARAAFERVKSLRGLVQVQLVESQIFLMQDNWQAAYESLYKYMELHMELDKKLFSRYNTEMRTRFNAEQIEAENRHLVENHKLKELELAMLEQNKVQQWIIIFMGSIILIIISTFTYKQSQKNKLLSALALTDDLTQLPNRRYIYTQAQDYFESAIKNQQALSCISFDADYFKLINDRYGHEVGDETLKLLADTCRAVLGTQYEAARVGGEEFLILLPHTDKAQALKVAQHLVNQVRNADFSPFPEGFSITISAGVSSLSETDDKLSQLLKRADEALYLAKKQGRDQVKMN</sequence>
<feature type="transmembrane region" description="Helical" evidence="4">
    <location>
        <begin position="435"/>
        <end position="453"/>
    </location>
</feature>
<name>A8H7H1_SHEPA</name>
<dbReference type="EC" id="2.7.7.65" evidence="2"/>
<dbReference type="InterPro" id="IPR050469">
    <property type="entry name" value="Diguanylate_Cyclase"/>
</dbReference>
<dbReference type="InterPro" id="IPR011990">
    <property type="entry name" value="TPR-like_helical_dom_sf"/>
</dbReference>
<dbReference type="GO" id="GO:0043709">
    <property type="term" value="P:cell adhesion involved in single-species biofilm formation"/>
    <property type="evidence" value="ECO:0007669"/>
    <property type="project" value="TreeGrafter"/>
</dbReference>
<dbReference type="STRING" id="398579.Spea_3192"/>
<dbReference type="Gene3D" id="1.25.40.10">
    <property type="entry name" value="Tetratricopeptide repeat domain"/>
    <property type="match status" value="2"/>
</dbReference>
<dbReference type="PANTHER" id="PTHR45138:SF9">
    <property type="entry name" value="DIGUANYLATE CYCLASE DGCM-RELATED"/>
    <property type="match status" value="1"/>
</dbReference>
<comment type="catalytic activity">
    <reaction evidence="3">
        <text>2 GTP = 3',3'-c-di-GMP + 2 diphosphate</text>
        <dbReference type="Rhea" id="RHEA:24898"/>
        <dbReference type="ChEBI" id="CHEBI:33019"/>
        <dbReference type="ChEBI" id="CHEBI:37565"/>
        <dbReference type="ChEBI" id="CHEBI:58805"/>
        <dbReference type="EC" id="2.7.7.65"/>
    </reaction>
</comment>
<dbReference type="SMART" id="SM00267">
    <property type="entry name" value="GGDEF"/>
    <property type="match status" value="1"/>
</dbReference>
<dbReference type="GO" id="GO:0052621">
    <property type="term" value="F:diguanylate cyclase activity"/>
    <property type="evidence" value="ECO:0007669"/>
    <property type="project" value="UniProtKB-EC"/>
</dbReference>
<dbReference type="Pfam" id="PF13174">
    <property type="entry name" value="TPR_6"/>
    <property type="match status" value="1"/>
</dbReference>
<evidence type="ECO:0000256" key="2">
    <source>
        <dbReference type="ARBA" id="ARBA00012528"/>
    </source>
</evidence>
<dbReference type="GO" id="GO:0005886">
    <property type="term" value="C:plasma membrane"/>
    <property type="evidence" value="ECO:0007669"/>
    <property type="project" value="TreeGrafter"/>
</dbReference>
<dbReference type="InterPro" id="IPR029787">
    <property type="entry name" value="Nucleotide_cyclase"/>
</dbReference>
<dbReference type="eggNOG" id="COG3706">
    <property type="taxonomic scope" value="Bacteria"/>
</dbReference>
<dbReference type="CDD" id="cd01949">
    <property type="entry name" value="GGDEF"/>
    <property type="match status" value="1"/>
</dbReference>
<dbReference type="eggNOG" id="COG0457">
    <property type="taxonomic scope" value="Bacteria"/>
</dbReference>
<keyword evidence="4" id="KW-1133">Transmembrane helix</keyword>
<proteinExistence type="predicted"/>
<dbReference type="HOGENOM" id="CLU_022176_2_0_6"/>
<dbReference type="PANTHER" id="PTHR45138">
    <property type="entry name" value="REGULATORY COMPONENTS OF SENSORY TRANSDUCTION SYSTEM"/>
    <property type="match status" value="1"/>
</dbReference>
<dbReference type="Gene3D" id="3.30.70.270">
    <property type="match status" value="1"/>
</dbReference>
<feature type="chain" id="PRO_5002723368" description="diguanylate cyclase" evidence="5">
    <location>
        <begin position="23"/>
        <end position="627"/>
    </location>
</feature>
<dbReference type="FunFam" id="3.30.70.270:FF:000001">
    <property type="entry name" value="Diguanylate cyclase domain protein"/>
    <property type="match status" value="1"/>
</dbReference>
<keyword evidence="5" id="KW-0732">Signal</keyword>
<evidence type="ECO:0000259" key="6">
    <source>
        <dbReference type="PROSITE" id="PS50887"/>
    </source>
</evidence>
<dbReference type="AlphaFoldDB" id="A8H7H1"/>
<feature type="domain" description="GGDEF" evidence="6">
    <location>
        <begin position="496"/>
        <end position="627"/>
    </location>
</feature>
<dbReference type="KEGG" id="spl:Spea_3192"/>
<keyword evidence="4" id="KW-0812">Transmembrane</keyword>
<evidence type="ECO:0000256" key="3">
    <source>
        <dbReference type="ARBA" id="ARBA00034247"/>
    </source>
</evidence>
<gene>
    <name evidence="7" type="ordered locus">Spea_3192</name>
</gene>
<dbReference type="OrthoDB" id="6191081at2"/>
<keyword evidence="8" id="KW-1185">Reference proteome</keyword>
<evidence type="ECO:0000256" key="5">
    <source>
        <dbReference type="SAM" id="SignalP"/>
    </source>
</evidence>